<dbReference type="GO" id="GO:0106274">
    <property type="term" value="F:NAD+-protein-arginine ADP-ribosyltransferase activity"/>
    <property type="evidence" value="ECO:0007669"/>
    <property type="project" value="UniProtKB-EC"/>
</dbReference>
<protein>
    <recommendedName>
        <fullName evidence="7">NAD(P)(+)--arginine ADP-ribosyltransferase</fullName>
        <ecNumber evidence="7">2.4.2.31</ecNumber>
    </recommendedName>
    <alternativeName>
        <fullName evidence="7">Mono(ADP-ribosyl)transferase</fullName>
    </alternativeName>
</protein>
<dbReference type="EC" id="2.4.2.31" evidence="7"/>
<dbReference type="AlphaFoldDB" id="A0A3S2QAH0"/>
<dbReference type="PANTHER" id="PTHR10339:SF27">
    <property type="entry name" value="NAD(P)(+)--ARGININE ADP-RIBOSYLTRANSFERASE"/>
    <property type="match status" value="1"/>
</dbReference>
<evidence type="ECO:0000256" key="4">
    <source>
        <dbReference type="ARBA" id="ARBA00022695"/>
    </source>
</evidence>
<dbReference type="OrthoDB" id="423533at2759"/>
<reference evidence="8 9" key="2">
    <citation type="submission" date="2019-01" db="EMBL/GenBank/DDBJ databases">
        <title>A chromosome length genome reference of the Java medaka (oryzias javanicus).</title>
        <authorList>
            <person name="Herpin A."/>
            <person name="Takehana Y."/>
            <person name="Naruse K."/>
            <person name="Ansai S."/>
            <person name="Kawaguchi M."/>
        </authorList>
    </citation>
    <scope>NUCLEOTIDE SEQUENCE [LARGE SCALE GENOMIC DNA]</scope>
    <source>
        <strain evidence="8">RS831</strain>
        <tissue evidence="8">Whole body</tissue>
    </source>
</reference>
<sequence>MTFWAGVLLMFGAYMVTAEEFLLDMANKAVDDMYDGCADQMLELVKNGLLDNEKNTNENFRDAWNDAQMYYNGIDTEPKTLGRDELVAVYSNTKTCSQKDRRKMSDCLQEN</sequence>
<proteinExistence type="inferred from homology"/>
<gene>
    <name evidence="8" type="ORF">OJAV_G00001200</name>
</gene>
<dbReference type="Pfam" id="PF01129">
    <property type="entry name" value="ART"/>
    <property type="match status" value="1"/>
</dbReference>
<dbReference type="Gene3D" id="3.90.176.10">
    <property type="entry name" value="Toxin ADP-ribosyltransferase, Chain A, domain 1"/>
    <property type="match status" value="1"/>
</dbReference>
<dbReference type="Proteomes" id="UP000283210">
    <property type="component" value="Chromosome 1"/>
</dbReference>
<keyword evidence="9" id="KW-1185">Reference proteome</keyword>
<dbReference type="InterPro" id="IPR000768">
    <property type="entry name" value="ART"/>
</dbReference>
<keyword evidence="4" id="KW-0548">Nucleotidyltransferase</keyword>
<accession>A0A3S2QAH0</accession>
<evidence type="ECO:0000256" key="1">
    <source>
        <dbReference type="ARBA" id="ARBA00009558"/>
    </source>
</evidence>
<dbReference type="GO" id="GO:0016779">
    <property type="term" value="F:nucleotidyltransferase activity"/>
    <property type="evidence" value="ECO:0007669"/>
    <property type="project" value="UniProtKB-KW"/>
</dbReference>
<keyword evidence="5 7" id="KW-0521">NADP</keyword>
<evidence type="ECO:0000313" key="9">
    <source>
        <dbReference type="Proteomes" id="UP000283210"/>
    </source>
</evidence>
<evidence type="ECO:0000256" key="6">
    <source>
        <dbReference type="ARBA" id="ARBA00047597"/>
    </source>
</evidence>
<evidence type="ECO:0000256" key="7">
    <source>
        <dbReference type="RuleBase" id="RU361228"/>
    </source>
</evidence>
<comment type="catalytic activity">
    <reaction evidence="6 7">
        <text>L-arginyl-[protein] + NAD(+) = N(omega)-(ADP-D-ribosyl)-L-arginyl-[protein] + nicotinamide + H(+)</text>
        <dbReference type="Rhea" id="RHEA:19149"/>
        <dbReference type="Rhea" id="RHEA-COMP:10532"/>
        <dbReference type="Rhea" id="RHEA-COMP:15087"/>
        <dbReference type="ChEBI" id="CHEBI:15378"/>
        <dbReference type="ChEBI" id="CHEBI:17154"/>
        <dbReference type="ChEBI" id="CHEBI:29965"/>
        <dbReference type="ChEBI" id="CHEBI:57540"/>
        <dbReference type="ChEBI" id="CHEBI:142554"/>
        <dbReference type="EC" id="2.4.2.31"/>
    </reaction>
</comment>
<dbReference type="SUPFAM" id="SSF56399">
    <property type="entry name" value="ADP-ribosylation"/>
    <property type="match status" value="1"/>
</dbReference>
<feature type="signal peptide" evidence="7">
    <location>
        <begin position="1"/>
        <end position="18"/>
    </location>
</feature>
<dbReference type="InterPro" id="IPR050999">
    <property type="entry name" value="ADP-ribosyltransferase_ARG"/>
</dbReference>
<dbReference type="EMBL" id="CM012437">
    <property type="protein sequence ID" value="RVE75678.1"/>
    <property type="molecule type" value="Genomic_DNA"/>
</dbReference>
<keyword evidence="7" id="KW-0520">NAD</keyword>
<dbReference type="PANTHER" id="PTHR10339">
    <property type="entry name" value="ADP-RIBOSYLTRANSFERASE"/>
    <property type="match status" value="1"/>
</dbReference>
<organism evidence="8 9">
    <name type="scientific">Oryzias javanicus</name>
    <name type="common">Javanese ricefish</name>
    <name type="synonym">Aplocheilus javanicus</name>
    <dbReference type="NCBI Taxonomy" id="123683"/>
    <lineage>
        <taxon>Eukaryota</taxon>
        <taxon>Metazoa</taxon>
        <taxon>Chordata</taxon>
        <taxon>Craniata</taxon>
        <taxon>Vertebrata</taxon>
        <taxon>Euteleostomi</taxon>
        <taxon>Actinopterygii</taxon>
        <taxon>Neopterygii</taxon>
        <taxon>Teleostei</taxon>
        <taxon>Neoteleostei</taxon>
        <taxon>Acanthomorphata</taxon>
        <taxon>Ovalentaria</taxon>
        <taxon>Atherinomorphae</taxon>
        <taxon>Beloniformes</taxon>
        <taxon>Adrianichthyidae</taxon>
        <taxon>Oryziinae</taxon>
        <taxon>Oryzias</taxon>
    </lineage>
</organism>
<evidence type="ECO:0000256" key="5">
    <source>
        <dbReference type="ARBA" id="ARBA00022857"/>
    </source>
</evidence>
<keyword evidence="2 7" id="KW-0328">Glycosyltransferase</keyword>
<evidence type="ECO:0000313" key="8">
    <source>
        <dbReference type="EMBL" id="RVE75678.1"/>
    </source>
</evidence>
<feature type="chain" id="PRO_5018381108" description="NAD(P)(+)--arginine ADP-ribosyltransferase" evidence="7">
    <location>
        <begin position="19"/>
        <end position="111"/>
    </location>
</feature>
<keyword evidence="7" id="KW-0732">Signal</keyword>
<dbReference type="GO" id="GO:0003950">
    <property type="term" value="F:NAD+ poly-ADP-ribosyltransferase activity"/>
    <property type="evidence" value="ECO:0007669"/>
    <property type="project" value="TreeGrafter"/>
</dbReference>
<comment type="similarity">
    <text evidence="1 7">Belongs to the Arg-specific ADP-ribosyltransferase family.</text>
</comment>
<evidence type="ECO:0000256" key="3">
    <source>
        <dbReference type="ARBA" id="ARBA00022679"/>
    </source>
</evidence>
<reference evidence="8 9" key="1">
    <citation type="submission" date="2018-11" db="EMBL/GenBank/DDBJ databases">
        <authorList>
            <person name="Lopez-Roques C."/>
            <person name="Donnadieu C."/>
            <person name="Bouchez O."/>
            <person name="Klopp C."/>
            <person name="Cabau C."/>
            <person name="Zahm M."/>
        </authorList>
    </citation>
    <scope>NUCLEOTIDE SEQUENCE [LARGE SCALE GENOMIC DNA]</scope>
    <source>
        <strain evidence="8">RS831</strain>
        <tissue evidence="8">Whole body</tissue>
    </source>
</reference>
<evidence type="ECO:0000256" key="2">
    <source>
        <dbReference type="ARBA" id="ARBA00022676"/>
    </source>
</evidence>
<keyword evidence="3 7" id="KW-0808">Transferase</keyword>
<name>A0A3S2QAH0_ORYJA</name>